<gene>
    <name evidence="5" type="ORF">HNR13_004244</name>
</gene>
<evidence type="ECO:0000256" key="2">
    <source>
        <dbReference type="ARBA" id="ARBA00022801"/>
    </source>
</evidence>
<organism evidence="5 6">
    <name type="scientific">Leifsonia shinshuensis</name>
    <dbReference type="NCBI Taxonomy" id="150026"/>
    <lineage>
        <taxon>Bacteria</taxon>
        <taxon>Bacillati</taxon>
        <taxon>Actinomycetota</taxon>
        <taxon>Actinomycetes</taxon>
        <taxon>Micrococcales</taxon>
        <taxon>Microbacteriaceae</taxon>
        <taxon>Leifsonia</taxon>
    </lineage>
</organism>
<dbReference type="InterPro" id="IPR050309">
    <property type="entry name" value="Type-B_Carboxylest/Lipase"/>
</dbReference>
<keyword evidence="2 3" id="KW-0378">Hydrolase</keyword>
<evidence type="ECO:0000313" key="5">
    <source>
        <dbReference type="EMBL" id="NYJ25957.1"/>
    </source>
</evidence>
<feature type="signal peptide" evidence="3">
    <location>
        <begin position="1"/>
        <end position="33"/>
    </location>
</feature>
<dbReference type="RefSeq" id="WP_179608932.1">
    <property type="nucleotide sequence ID" value="NZ_BAABEH010000001.1"/>
</dbReference>
<dbReference type="Proteomes" id="UP000578352">
    <property type="component" value="Unassembled WGS sequence"/>
</dbReference>
<dbReference type="EMBL" id="JACCFL010000001">
    <property type="protein sequence ID" value="NYJ25957.1"/>
    <property type="molecule type" value="Genomic_DNA"/>
</dbReference>
<protein>
    <recommendedName>
        <fullName evidence="3">Carboxylic ester hydrolase</fullName>
        <ecNumber evidence="3">3.1.1.-</ecNumber>
    </recommendedName>
</protein>
<evidence type="ECO:0000313" key="6">
    <source>
        <dbReference type="Proteomes" id="UP000578352"/>
    </source>
</evidence>
<keyword evidence="3" id="KW-0732">Signal</keyword>
<dbReference type="AlphaFoldDB" id="A0A853CZE8"/>
<evidence type="ECO:0000256" key="3">
    <source>
        <dbReference type="RuleBase" id="RU361235"/>
    </source>
</evidence>
<reference evidence="5 6" key="1">
    <citation type="submission" date="2020-07" db="EMBL/GenBank/DDBJ databases">
        <title>Sequencing the genomes of 1000 actinobacteria strains.</title>
        <authorList>
            <person name="Klenk H.-P."/>
        </authorList>
    </citation>
    <scope>NUCLEOTIDE SEQUENCE [LARGE SCALE GENOMIC DNA]</scope>
    <source>
        <strain evidence="5 6">DSM 15165</strain>
    </source>
</reference>
<feature type="chain" id="PRO_5039744385" description="Carboxylic ester hydrolase" evidence="3">
    <location>
        <begin position="34"/>
        <end position="545"/>
    </location>
</feature>
<dbReference type="Pfam" id="PF00135">
    <property type="entry name" value="COesterase"/>
    <property type="match status" value="1"/>
</dbReference>
<dbReference type="PANTHER" id="PTHR11559">
    <property type="entry name" value="CARBOXYLESTERASE"/>
    <property type="match status" value="1"/>
</dbReference>
<comment type="similarity">
    <text evidence="1 3">Belongs to the type-B carboxylesterase/lipase family.</text>
</comment>
<dbReference type="PROSITE" id="PS00122">
    <property type="entry name" value="CARBOXYLESTERASE_B_1"/>
    <property type="match status" value="1"/>
</dbReference>
<dbReference type="InterPro" id="IPR002018">
    <property type="entry name" value="CarbesteraseB"/>
</dbReference>
<proteinExistence type="inferred from homology"/>
<dbReference type="GO" id="GO:0016787">
    <property type="term" value="F:hydrolase activity"/>
    <property type="evidence" value="ECO:0007669"/>
    <property type="project" value="UniProtKB-KW"/>
</dbReference>
<sequence>MTKLRATSSRPARRLLHTLIAAAAATLSAVAFASPASATTAPSPAPLYVTTDAGRVHGLANGSVHEFRGIPYAAPPTGELRWRSPQPAAHWTGTRETTAYPPVCPQNAPSPNGSSEDCLYLNVTSPAAASSDSKPLPVIVFIHGGGFAIGEGADYDATKLAAKGAVVVTVDYRLGLLGFLAHPALAERPGGPAGNYGLQDQQAALRWVQNNIRQFGGDPRHVAIDGQSAGGLSVLAQLASPSAAGLFQSAIVESGAFAPQQKTLATAEAEGTTVASALGCADQSADCLRNVPLAELLRNEPLSITPGYVDGAVLREPVLQAIATGRFNRVPLLNGANTEEERIFTELGLSVTKGATTILPGPITTETYQSTIASNFGVTAATAARIAAEYPLSAYASPALAFSALNSDANFSTPALALDAAASLHVPTYAYDFNDNSAPERFVPPALGSTATHQSELQYLFDLPNAPLPGSLSADQEHLADTIRSAWVHFAATGNPATAGQVWPKYDVLRHRVLSFQAPDSKVETTVGAQHHSLFWLSLTATVPQ</sequence>
<dbReference type="Gene3D" id="3.40.50.1820">
    <property type="entry name" value="alpha/beta hydrolase"/>
    <property type="match status" value="1"/>
</dbReference>
<dbReference type="SUPFAM" id="SSF53474">
    <property type="entry name" value="alpha/beta-Hydrolases"/>
    <property type="match status" value="1"/>
</dbReference>
<accession>A0A853CZE8</accession>
<dbReference type="InterPro" id="IPR029058">
    <property type="entry name" value="AB_hydrolase_fold"/>
</dbReference>
<feature type="domain" description="Carboxylesterase type B" evidence="4">
    <location>
        <begin position="48"/>
        <end position="530"/>
    </location>
</feature>
<dbReference type="EC" id="3.1.1.-" evidence="3"/>
<name>A0A853CZE8_9MICO</name>
<evidence type="ECO:0000256" key="1">
    <source>
        <dbReference type="ARBA" id="ARBA00005964"/>
    </source>
</evidence>
<evidence type="ECO:0000259" key="4">
    <source>
        <dbReference type="Pfam" id="PF00135"/>
    </source>
</evidence>
<dbReference type="InterPro" id="IPR019826">
    <property type="entry name" value="Carboxylesterase_B_AS"/>
</dbReference>
<comment type="caution">
    <text evidence="5">The sequence shown here is derived from an EMBL/GenBank/DDBJ whole genome shotgun (WGS) entry which is preliminary data.</text>
</comment>